<evidence type="ECO:0000313" key="3">
    <source>
        <dbReference type="Proteomes" id="UP001174909"/>
    </source>
</evidence>
<evidence type="ECO:0000259" key="1">
    <source>
        <dbReference type="Pfam" id="PF21166"/>
    </source>
</evidence>
<dbReference type="InterPro" id="IPR039683">
    <property type="entry name" value="Lsm12-like"/>
</dbReference>
<dbReference type="InterPro" id="IPR048478">
    <property type="entry name" value="LSM12_LSM"/>
</dbReference>
<keyword evidence="3" id="KW-1185">Reference proteome</keyword>
<protein>
    <recommendedName>
        <fullName evidence="1">LSM12 LSM domain-containing protein</fullName>
    </recommendedName>
</protein>
<accession>A0AA35SK69</accession>
<dbReference type="AlphaFoldDB" id="A0AA35SK69"/>
<sequence>MAQEALVTNHEDGGVQLTRRLTLGCELSCTTKQGDTFRGNLVAHDEKENLIVIKEASSAESLPTASDIRNVHIVNLRHVTKLEVTFEPLAPPTSYTKLPRLDTERIRRRLQTNIEAKRREIRSRG</sequence>
<dbReference type="PANTHER" id="PTHR13542">
    <property type="entry name" value="LSM12 HOMOLOG"/>
    <property type="match status" value="1"/>
</dbReference>
<proteinExistence type="predicted"/>
<feature type="domain" description="LSM12 LSM" evidence="1">
    <location>
        <begin position="21"/>
        <end position="81"/>
    </location>
</feature>
<gene>
    <name evidence="2" type="ORF">GBAR_LOCUS17143</name>
</gene>
<dbReference type="Pfam" id="PF21166">
    <property type="entry name" value="LSM12_LSM"/>
    <property type="match status" value="1"/>
</dbReference>
<comment type="caution">
    <text evidence="2">The sequence shown here is derived from an EMBL/GenBank/DDBJ whole genome shotgun (WGS) entry which is preliminary data.</text>
</comment>
<evidence type="ECO:0000313" key="2">
    <source>
        <dbReference type="EMBL" id="CAI8030226.1"/>
    </source>
</evidence>
<dbReference type="EMBL" id="CASHTH010002465">
    <property type="protein sequence ID" value="CAI8030226.1"/>
    <property type="molecule type" value="Genomic_DNA"/>
</dbReference>
<reference evidence="2" key="1">
    <citation type="submission" date="2023-03" db="EMBL/GenBank/DDBJ databases">
        <authorList>
            <person name="Steffen K."/>
            <person name="Cardenas P."/>
        </authorList>
    </citation>
    <scope>NUCLEOTIDE SEQUENCE</scope>
</reference>
<name>A0AA35SK69_GEOBA</name>
<organism evidence="2 3">
    <name type="scientific">Geodia barretti</name>
    <name type="common">Barrett's horny sponge</name>
    <dbReference type="NCBI Taxonomy" id="519541"/>
    <lineage>
        <taxon>Eukaryota</taxon>
        <taxon>Metazoa</taxon>
        <taxon>Porifera</taxon>
        <taxon>Demospongiae</taxon>
        <taxon>Heteroscleromorpha</taxon>
        <taxon>Tetractinellida</taxon>
        <taxon>Astrophorina</taxon>
        <taxon>Geodiidae</taxon>
        <taxon>Geodia</taxon>
    </lineage>
</organism>
<dbReference type="Proteomes" id="UP001174909">
    <property type="component" value="Unassembled WGS sequence"/>
</dbReference>